<organism evidence="2 3">
    <name type="scientific">Calycina marina</name>
    <dbReference type="NCBI Taxonomy" id="1763456"/>
    <lineage>
        <taxon>Eukaryota</taxon>
        <taxon>Fungi</taxon>
        <taxon>Dikarya</taxon>
        <taxon>Ascomycota</taxon>
        <taxon>Pezizomycotina</taxon>
        <taxon>Leotiomycetes</taxon>
        <taxon>Helotiales</taxon>
        <taxon>Pezizellaceae</taxon>
        <taxon>Calycina</taxon>
    </lineage>
</organism>
<evidence type="ECO:0000313" key="2">
    <source>
        <dbReference type="EMBL" id="KAG9247048.1"/>
    </source>
</evidence>
<dbReference type="Proteomes" id="UP000887226">
    <property type="component" value="Unassembled WGS sequence"/>
</dbReference>
<feature type="compositionally biased region" description="Polar residues" evidence="1">
    <location>
        <begin position="512"/>
        <end position="522"/>
    </location>
</feature>
<evidence type="ECO:0000256" key="1">
    <source>
        <dbReference type="SAM" id="MobiDB-lite"/>
    </source>
</evidence>
<accession>A0A9P8CH96</accession>
<feature type="region of interest" description="Disordered" evidence="1">
    <location>
        <begin position="490"/>
        <end position="522"/>
    </location>
</feature>
<feature type="compositionally biased region" description="Basic and acidic residues" evidence="1">
    <location>
        <begin position="83"/>
        <end position="95"/>
    </location>
</feature>
<reference evidence="2" key="1">
    <citation type="journal article" date="2021" name="IMA Fungus">
        <title>Genomic characterization of three marine fungi, including Emericellopsis atlantica sp. nov. with signatures of a generalist lifestyle and marine biomass degradation.</title>
        <authorList>
            <person name="Hagestad O.C."/>
            <person name="Hou L."/>
            <person name="Andersen J.H."/>
            <person name="Hansen E.H."/>
            <person name="Altermark B."/>
            <person name="Li C."/>
            <person name="Kuhnert E."/>
            <person name="Cox R.J."/>
            <person name="Crous P.W."/>
            <person name="Spatafora J.W."/>
            <person name="Lail K."/>
            <person name="Amirebrahimi M."/>
            <person name="Lipzen A."/>
            <person name="Pangilinan J."/>
            <person name="Andreopoulos W."/>
            <person name="Hayes R.D."/>
            <person name="Ng V."/>
            <person name="Grigoriev I.V."/>
            <person name="Jackson S.A."/>
            <person name="Sutton T.D.S."/>
            <person name="Dobson A.D.W."/>
            <person name="Rama T."/>
        </authorList>
    </citation>
    <scope>NUCLEOTIDE SEQUENCE</scope>
    <source>
        <strain evidence="2">TRa3180A</strain>
    </source>
</reference>
<dbReference type="EMBL" id="MU253784">
    <property type="protein sequence ID" value="KAG9247048.1"/>
    <property type="molecule type" value="Genomic_DNA"/>
</dbReference>
<dbReference type="AlphaFoldDB" id="A0A9P8CH96"/>
<sequence>MSRDRNSQLPSDLHDQTAAQIIGDILNTPDATNVSPSGQLFRAVEQYRTRRRQQRSEEVEMAGRRGRELDELVDVEALRDEARASREAQERRDARQPTLARSSSLIASTSSIEPDRVHRRPRLAPPTTPFSGRGRGGASRRRLLVGDRRRASDGSGPTNSRSGVPSALTMGTAIGEDASNEDAGAATRPYREIRAVFEIGLGNALSVPHSAGRRLEEASSISRALLDDPAPTTPSPARLDVIVPSSSHQAREYSSEADHNRSAKRRKLNTEKLDTGFTGFSYGKYGQVEPGPLKMEIVSCDGGIYQEHGDYSAANVLKSDSTVYCTKSNRCNLVLRHQGSTVFNLKELVIKAPHSGYTAPVQEGMVFISMTSDDLLTRTARYQIQYSPLTRRRSSPLPIVSIHHHTDGSTTAQARARRLYEIGVQDEDCDQRTAQIPSEFTANAPSFHVTTEFSDSEDDEQEPRMDDPWIRDVGDDENHTNETIWYAQHDIDDSHPAQLPRSPTPPHRRTRASNITVSSSHSPELQSAIEASQIATQEAVRAVGGGLMVPHARFFIERDKSKCRVVFDPPVAGRFILLKMWSPQQGPEGNIDIQSVVARGFAGSRFFPAVQLR</sequence>
<feature type="region of interest" description="Disordered" evidence="1">
    <location>
        <begin position="246"/>
        <end position="267"/>
    </location>
</feature>
<gene>
    <name evidence="2" type="ORF">BJ878DRAFT_494475</name>
</gene>
<protein>
    <submittedName>
        <fullName evidence="2">Uncharacterized protein</fullName>
    </submittedName>
</protein>
<name>A0A9P8CH96_9HELO</name>
<feature type="compositionally biased region" description="Low complexity" evidence="1">
    <location>
        <begin position="96"/>
        <end position="112"/>
    </location>
</feature>
<comment type="caution">
    <text evidence="2">The sequence shown here is derived from an EMBL/GenBank/DDBJ whole genome shotgun (WGS) entry which is preliminary data.</text>
</comment>
<proteinExistence type="predicted"/>
<dbReference type="OrthoDB" id="2351940at2759"/>
<feature type="compositionally biased region" description="Basic and acidic residues" evidence="1">
    <location>
        <begin position="249"/>
        <end position="261"/>
    </location>
</feature>
<evidence type="ECO:0000313" key="3">
    <source>
        <dbReference type="Proteomes" id="UP000887226"/>
    </source>
</evidence>
<feature type="region of interest" description="Disordered" evidence="1">
    <location>
        <begin position="83"/>
        <end position="168"/>
    </location>
</feature>
<keyword evidence="3" id="KW-1185">Reference proteome</keyword>